<dbReference type="RefSeq" id="WP_347918889.1">
    <property type="nucleotide sequence ID" value="NZ_JBDXMX010000001.1"/>
</dbReference>
<comment type="caution">
    <text evidence="1">The sequence shown here is derived from an EMBL/GenBank/DDBJ whole genome shotgun (WGS) entry which is preliminary data.</text>
</comment>
<reference evidence="1 2" key="1">
    <citation type="submission" date="2024-05" db="EMBL/GenBank/DDBJ databases">
        <authorList>
            <person name="Yi C."/>
        </authorList>
    </citation>
    <scope>NUCLEOTIDE SEQUENCE [LARGE SCALE GENOMIC DNA]</scope>
    <source>
        <strain evidence="1 2">XS13</strain>
    </source>
</reference>
<dbReference type="Proteomes" id="UP001484097">
    <property type="component" value="Unassembled WGS sequence"/>
</dbReference>
<evidence type="ECO:0000313" key="2">
    <source>
        <dbReference type="Proteomes" id="UP001484097"/>
    </source>
</evidence>
<evidence type="ECO:0000313" key="1">
    <source>
        <dbReference type="EMBL" id="MEO9246675.1"/>
    </source>
</evidence>
<organism evidence="1 2">
    <name type="scientific">Citricoccus nitrophenolicus</name>
    <dbReference type="NCBI Taxonomy" id="863575"/>
    <lineage>
        <taxon>Bacteria</taxon>
        <taxon>Bacillati</taxon>
        <taxon>Actinomycetota</taxon>
        <taxon>Actinomycetes</taxon>
        <taxon>Micrococcales</taxon>
        <taxon>Micrococcaceae</taxon>
        <taxon>Citricoccus</taxon>
    </lineage>
</organism>
<name>A0ABV0IET8_9MICC</name>
<sequence length="73" mass="7865">MTAEDTQHPDLQRLLRWEDAGGTWSVAARHTVGSGGAGEEVTLYLLTCDGGEEMDVLTTQDPAVLQHVDRGAQ</sequence>
<accession>A0ABV0IET8</accession>
<proteinExistence type="predicted"/>
<gene>
    <name evidence="1" type="ORF">ABDK96_03170</name>
</gene>
<protein>
    <submittedName>
        <fullName evidence="1">Uncharacterized protein</fullName>
    </submittedName>
</protein>
<dbReference type="EMBL" id="JBDXMX010000001">
    <property type="protein sequence ID" value="MEO9246675.1"/>
    <property type="molecule type" value="Genomic_DNA"/>
</dbReference>
<keyword evidence="2" id="KW-1185">Reference proteome</keyword>